<dbReference type="Gene3D" id="3.30.420.10">
    <property type="entry name" value="Ribonuclease H-like superfamily/Ribonuclease H"/>
    <property type="match status" value="1"/>
</dbReference>
<dbReference type="GO" id="GO:0003676">
    <property type="term" value="F:nucleic acid binding"/>
    <property type="evidence" value="ECO:0007669"/>
    <property type="project" value="InterPro"/>
</dbReference>
<feature type="domain" description="DDE" evidence="1">
    <location>
        <begin position="74"/>
        <end position="205"/>
    </location>
</feature>
<sequence>MMFASPPNQLRQREMLKLDGQCFGFLHDLTWRRRGKLRHDLATRRLVPLPPSLHLGKVCRSFCGFDALKQVQPHRDEVYTTVDGVRHWLWRAVDEYGFVLDILLQRHRNTKAAKTFLTRLLGEYDVPEVIRTDQLQSYGAAIRQIPSLADVDHQEVISKARCNNIVEQEHRSTRRQERSQQGFRRQKRAQEFLSLHAWITNLHHHSRTSVSAAVRRSDQKRAFQTWSTVAAGVA</sequence>
<dbReference type="PANTHER" id="PTHR35528">
    <property type="entry name" value="BLL1675 PROTEIN"/>
    <property type="match status" value="1"/>
</dbReference>
<comment type="caution">
    <text evidence="2">The sequence shown here is derived from an EMBL/GenBank/DDBJ whole genome shotgun (WGS) entry which is preliminary data.</text>
</comment>
<dbReference type="InterPro" id="IPR032874">
    <property type="entry name" value="DDE_dom"/>
</dbReference>
<accession>A0A553UZ76</accession>
<evidence type="ECO:0000313" key="3">
    <source>
        <dbReference type="Proteomes" id="UP000316092"/>
    </source>
</evidence>
<proteinExistence type="predicted"/>
<evidence type="ECO:0000259" key="1">
    <source>
        <dbReference type="Pfam" id="PF13610"/>
    </source>
</evidence>
<dbReference type="PANTHER" id="PTHR35528:SF3">
    <property type="entry name" value="BLL1675 PROTEIN"/>
    <property type="match status" value="1"/>
</dbReference>
<dbReference type="Pfam" id="PF13610">
    <property type="entry name" value="DDE_Tnp_IS240"/>
    <property type="match status" value="1"/>
</dbReference>
<reference evidence="2 3" key="1">
    <citation type="submission" date="2019-07" db="EMBL/GenBank/DDBJ databases">
        <title>Deinococcus detaillus sp. nov., isolated from humus soil in Antarctica.</title>
        <authorList>
            <person name="Zhang K."/>
        </authorList>
    </citation>
    <scope>NUCLEOTIDE SEQUENCE [LARGE SCALE GENOMIC DNA]</scope>
    <source>
        <strain evidence="2 3">H1</strain>
    </source>
</reference>
<evidence type="ECO:0000313" key="2">
    <source>
        <dbReference type="EMBL" id="TSA85526.1"/>
    </source>
</evidence>
<dbReference type="AlphaFoldDB" id="A0A553UZ76"/>
<dbReference type="OrthoDB" id="59951at2"/>
<dbReference type="InterPro" id="IPR052183">
    <property type="entry name" value="IS_Transposase"/>
</dbReference>
<dbReference type="Proteomes" id="UP000316092">
    <property type="component" value="Unassembled WGS sequence"/>
</dbReference>
<gene>
    <name evidence="2" type="ORF">FNU79_10065</name>
</gene>
<name>A0A553UZ76_9DEIO</name>
<dbReference type="EMBL" id="VKDB01000009">
    <property type="protein sequence ID" value="TSA85526.1"/>
    <property type="molecule type" value="Genomic_DNA"/>
</dbReference>
<keyword evidence="3" id="KW-1185">Reference proteome</keyword>
<organism evidence="2 3">
    <name type="scientific">Deinococcus detaillensis</name>
    <dbReference type="NCBI Taxonomy" id="2592048"/>
    <lineage>
        <taxon>Bacteria</taxon>
        <taxon>Thermotogati</taxon>
        <taxon>Deinococcota</taxon>
        <taxon>Deinococci</taxon>
        <taxon>Deinococcales</taxon>
        <taxon>Deinococcaceae</taxon>
        <taxon>Deinococcus</taxon>
    </lineage>
</organism>
<protein>
    <submittedName>
        <fullName evidence="2">DDE-type integrase/transposase/recombinase</fullName>
    </submittedName>
</protein>
<dbReference type="InterPro" id="IPR036397">
    <property type="entry name" value="RNaseH_sf"/>
</dbReference>